<organism evidence="1 2">
    <name type="scientific">Helicobacter mastomyrinus</name>
    <dbReference type="NCBI Taxonomy" id="287948"/>
    <lineage>
        <taxon>Bacteria</taxon>
        <taxon>Pseudomonadati</taxon>
        <taxon>Campylobacterota</taxon>
        <taxon>Epsilonproteobacteria</taxon>
        <taxon>Campylobacterales</taxon>
        <taxon>Helicobacteraceae</taxon>
        <taxon>Helicobacter</taxon>
    </lineage>
</organism>
<reference evidence="1 2" key="1">
    <citation type="submission" date="2024-02" db="EMBL/GenBank/DDBJ databases">
        <title>Genome and pathogenicity analysis of Helicobacter mastomyrinus isolated from mice.</title>
        <authorList>
            <person name="Zhu L."/>
        </authorList>
    </citation>
    <scope>NUCLEOTIDE SEQUENCE [LARGE SCALE GENOMIC DNA]</scope>
    <source>
        <strain evidence="1 2">Hm-17</strain>
    </source>
</reference>
<dbReference type="EMBL" id="CP145316">
    <property type="protein sequence ID" value="XAM18850.1"/>
    <property type="molecule type" value="Genomic_DNA"/>
</dbReference>
<dbReference type="RefSeq" id="WP_295697774.1">
    <property type="nucleotide sequence ID" value="NZ_CP145316.1"/>
</dbReference>
<keyword evidence="1" id="KW-0489">Methyltransferase</keyword>
<sequence length="242" mass="28604">MHYLERFLQAKHTYAQSALIQRQMRHRLVEILSRTHRREFTHIFEFGAGNGELMRLLTPILHYESYICNDINDYGVDLRDLPNVEYHIFDMAHLRNSPLWQCKFDLILSNASLQWLDFEKSISEIHSILAPNGLCLLSTFGQKNCYEVRAITHQGLPYMELGTMRDILTQYFEILYFHDELLSLQFPSALDVFRHLKQSGVNALQRGGYISKKMLTEYELQFHNTLTYHPIYLLLSCRTKRI</sequence>
<dbReference type="Proteomes" id="UP001434737">
    <property type="component" value="Chromosome"/>
</dbReference>
<dbReference type="InterPro" id="IPR029063">
    <property type="entry name" value="SAM-dependent_MTases_sf"/>
</dbReference>
<dbReference type="Pfam" id="PF13489">
    <property type="entry name" value="Methyltransf_23"/>
    <property type="match status" value="1"/>
</dbReference>
<evidence type="ECO:0000313" key="1">
    <source>
        <dbReference type="EMBL" id="XAM18850.1"/>
    </source>
</evidence>
<accession>A0ABZ3F9G8</accession>
<dbReference type="GO" id="GO:0008168">
    <property type="term" value="F:methyltransferase activity"/>
    <property type="evidence" value="ECO:0007669"/>
    <property type="project" value="UniProtKB-KW"/>
</dbReference>
<proteinExistence type="predicted"/>
<dbReference type="GO" id="GO:0032259">
    <property type="term" value="P:methylation"/>
    <property type="evidence" value="ECO:0007669"/>
    <property type="project" value="UniProtKB-KW"/>
</dbReference>
<evidence type="ECO:0000313" key="2">
    <source>
        <dbReference type="Proteomes" id="UP001434737"/>
    </source>
</evidence>
<dbReference type="CDD" id="cd02440">
    <property type="entry name" value="AdoMet_MTases"/>
    <property type="match status" value="1"/>
</dbReference>
<keyword evidence="1" id="KW-0808">Transferase</keyword>
<dbReference type="SUPFAM" id="SSF53335">
    <property type="entry name" value="S-adenosyl-L-methionine-dependent methyltransferases"/>
    <property type="match status" value="1"/>
</dbReference>
<name>A0ABZ3F9G8_9HELI</name>
<protein>
    <submittedName>
        <fullName evidence="1">Methyltransferase domain-containing protein</fullName>
    </submittedName>
</protein>
<keyword evidence="2" id="KW-1185">Reference proteome</keyword>
<gene>
    <name evidence="1" type="ORF">V3I05_03995</name>
</gene>
<dbReference type="Gene3D" id="3.40.50.150">
    <property type="entry name" value="Vaccinia Virus protein VP39"/>
    <property type="match status" value="1"/>
</dbReference>